<evidence type="ECO:0000256" key="1">
    <source>
        <dbReference type="ARBA" id="ARBA00004606"/>
    </source>
</evidence>
<dbReference type="AlphaFoldDB" id="A0AAV2RWH4"/>
<keyword evidence="5 10" id="KW-0812">Transmembrane</keyword>
<dbReference type="EMBL" id="CAXKWB010032710">
    <property type="protein sequence ID" value="CAL4141751.1"/>
    <property type="molecule type" value="Genomic_DNA"/>
</dbReference>
<sequence>MTQARENMGLYFRYKISVSFLLLPIIVFIIIIYTLYYTNNKLSPHTRHLLIERQPSSFRPQELSSDSIGQQTVTMVSTRSRIQNITLEDIFITVKTTRAFHRTRLSIIIKTWFQLAKNQTWFFSDADDDEYHMLTNGHLINTNCPEGHDPDGLSCKMAKEFEAYIKSQKSWWCHFDDDNYVNTEQLVQILAQYDIDQDWYLGKPSTTYPLSIIDRGRVMKQTTFWFATGGAGLCISKSLGLKIIPYASNGNFIRISRKIGLPDDVTLGYIIEALIQNYLIVVPQFHSHLEVMKHISKEDLYKQISYGYGRWDQRGGEVGEEEGDGEQREGGAKAGRYIDNVIQVEDGLDKSIDPTRFLSLHCKLQPSVSYCPN</sequence>
<dbReference type="Pfam" id="PF02434">
    <property type="entry name" value="Fringe"/>
    <property type="match status" value="1"/>
</dbReference>
<evidence type="ECO:0000256" key="10">
    <source>
        <dbReference type="SAM" id="Phobius"/>
    </source>
</evidence>
<accession>A0AAV2RWH4</accession>
<keyword evidence="8 10" id="KW-0472">Membrane</keyword>
<dbReference type="PANTHER" id="PTHR10811">
    <property type="entry name" value="FRINGE-RELATED"/>
    <property type="match status" value="1"/>
</dbReference>
<evidence type="ECO:0000256" key="2">
    <source>
        <dbReference type="ARBA" id="ARBA00008661"/>
    </source>
</evidence>
<evidence type="ECO:0000256" key="7">
    <source>
        <dbReference type="ARBA" id="ARBA00022989"/>
    </source>
</evidence>
<keyword evidence="6" id="KW-0735">Signal-anchor</keyword>
<evidence type="ECO:0000256" key="6">
    <source>
        <dbReference type="ARBA" id="ARBA00022968"/>
    </source>
</evidence>
<evidence type="ECO:0000313" key="13">
    <source>
        <dbReference type="Proteomes" id="UP001497623"/>
    </source>
</evidence>
<dbReference type="Gene3D" id="3.90.550.50">
    <property type="match status" value="1"/>
</dbReference>
<evidence type="ECO:0000256" key="9">
    <source>
        <dbReference type="ARBA" id="ARBA00037847"/>
    </source>
</evidence>
<gene>
    <name evidence="12" type="ORF">MNOR_LOCUS28919</name>
</gene>
<reference evidence="12 13" key="1">
    <citation type="submission" date="2024-05" db="EMBL/GenBank/DDBJ databases">
        <authorList>
            <person name="Wallberg A."/>
        </authorList>
    </citation>
    <scope>NUCLEOTIDE SEQUENCE [LARGE SCALE GENOMIC DNA]</scope>
</reference>
<protein>
    <recommendedName>
        <fullName evidence="11">Fringe-like glycosyltransferase domain-containing protein</fullName>
    </recommendedName>
</protein>
<keyword evidence="4" id="KW-0808">Transferase</keyword>
<comment type="similarity">
    <text evidence="2">Belongs to the glycosyltransferase 31 family.</text>
</comment>
<dbReference type="GO" id="GO:0016020">
    <property type="term" value="C:membrane"/>
    <property type="evidence" value="ECO:0007669"/>
    <property type="project" value="UniProtKB-SubCell"/>
</dbReference>
<organism evidence="12 13">
    <name type="scientific">Meganyctiphanes norvegica</name>
    <name type="common">Northern krill</name>
    <name type="synonym">Thysanopoda norvegica</name>
    <dbReference type="NCBI Taxonomy" id="48144"/>
    <lineage>
        <taxon>Eukaryota</taxon>
        <taxon>Metazoa</taxon>
        <taxon>Ecdysozoa</taxon>
        <taxon>Arthropoda</taxon>
        <taxon>Crustacea</taxon>
        <taxon>Multicrustacea</taxon>
        <taxon>Malacostraca</taxon>
        <taxon>Eumalacostraca</taxon>
        <taxon>Eucarida</taxon>
        <taxon>Euphausiacea</taxon>
        <taxon>Euphausiidae</taxon>
        <taxon>Meganyctiphanes</taxon>
    </lineage>
</organism>
<dbReference type="InterPro" id="IPR003378">
    <property type="entry name" value="Fringe-like_glycosylTrfase"/>
</dbReference>
<keyword evidence="3" id="KW-0328">Glycosyltransferase</keyword>
<dbReference type="Proteomes" id="UP001497623">
    <property type="component" value="Unassembled WGS sequence"/>
</dbReference>
<evidence type="ECO:0000256" key="3">
    <source>
        <dbReference type="ARBA" id="ARBA00022676"/>
    </source>
</evidence>
<comment type="caution">
    <text evidence="12">The sequence shown here is derived from an EMBL/GenBank/DDBJ whole genome shotgun (WGS) entry which is preliminary data.</text>
</comment>
<keyword evidence="13" id="KW-1185">Reference proteome</keyword>
<evidence type="ECO:0000256" key="4">
    <source>
        <dbReference type="ARBA" id="ARBA00022679"/>
    </source>
</evidence>
<proteinExistence type="inferred from homology"/>
<dbReference type="GO" id="GO:0016757">
    <property type="term" value="F:glycosyltransferase activity"/>
    <property type="evidence" value="ECO:0007669"/>
    <property type="project" value="UniProtKB-KW"/>
</dbReference>
<feature type="domain" description="Fringe-like glycosyltransferase" evidence="11">
    <location>
        <begin position="84"/>
        <end position="312"/>
    </location>
</feature>
<keyword evidence="7 10" id="KW-1133">Transmembrane helix</keyword>
<comment type="subcellular location">
    <subcellularLocation>
        <location evidence="9">Endomembrane system</location>
        <topology evidence="9">Single-pass membrane protein</topology>
    </subcellularLocation>
    <subcellularLocation>
        <location evidence="1">Membrane</location>
        <topology evidence="1">Single-pass type II membrane protein</topology>
    </subcellularLocation>
</comment>
<evidence type="ECO:0000256" key="5">
    <source>
        <dbReference type="ARBA" id="ARBA00022692"/>
    </source>
</evidence>
<dbReference type="GO" id="GO:0012505">
    <property type="term" value="C:endomembrane system"/>
    <property type="evidence" value="ECO:0007669"/>
    <property type="project" value="UniProtKB-SubCell"/>
</dbReference>
<evidence type="ECO:0000256" key="8">
    <source>
        <dbReference type="ARBA" id="ARBA00023136"/>
    </source>
</evidence>
<evidence type="ECO:0000313" key="12">
    <source>
        <dbReference type="EMBL" id="CAL4141751.1"/>
    </source>
</evidence>
<feature type="transmembrane region" description="Helical" evidence="10">
    <location>
        <begin position="12"/>
        <end position="36"/>
    </location>
</feature>
<evidence type="ECO:0000259" key="11">
    <source>
        <dbReference type="Pfam" id="PF02434"/>
    </source>
</evidence>
<name>A0AAV2RWH4_MEGNR</name>